<feature type="transmembrane region" description="Helical" evidence="6">
    <location>
        <begin position="40"/>
        <end position="58"/>
    </location>
</feature>
<dbReference type="Pfam" id="PF12823">
    <property type="entry name" value="DUF3817"/>
    <property type="match status" value="1"/>
</dbReference>
<organism evidence="8 9">
    <name type="scientific">Planobispora longispora</name>
    <dbReference type="NCBI Taxonomy" id="28887"/>
    <lineage>
        <taxon>Bacteria</taxon>
        <taxon>Bacillati</taxon>
        <taxon>Actinomycetota</taxon>
        <taxon>Actinomycetes</taxon>
        <taxon>Streptosporangiales</taxon>
        <taxon>Streptosporangiaceae</taxon>
        <taxon>Planobispora</taxon>
    </lineage>
</organism>
<comment type="subcellular location">
    <subcellularLocation>
        <location evidence="1">Cell membrane</location>
        <topology evidence="1">Multi-pass membrane protein</topology>
    </subcellularLocation>
</comment>
<feature type="domain" description="DUF3817" evidence="7">
    <location>
        <begin position="4"/>
        <end position="58"/>
    </location>
</feature>
<evidence type="ECO:0000256" key="5">
    <source>
        <dbReference type="ARBA" id="ARBA00023136"/>
    </source>
</evidence>
<protein>
    <recommendedName>
        <fullName evidence="7">DUF3817 domain-containing protein</fullName>
    </recommendedName>
</protein>
<dbReference type="Proteomes" id="UP000616724">
    <property type="component" value="Unassembled WGS sequence"/>
</dbReference>
<keyword evidence="4 6" id="KW-1133">Transmembrane helix</keyword>
<evidence type="ECO:0000256" key="2">
    <source>
        <dbReference type="ARBA" id="ARBA00022475"/>
    </source>
</evidence>
<evidence type="ECO:0000256" key="3">
    <source>
        <dbReference type="ARBA" id="ARBA00022692"/>
    </source>
</evidence>
<evidence type="ECO:0000256" key="1">
    <source>
        <dbReference type="ARBA" id="ARBA00004651"/>
    </source>
</evidence>
<evidence type="ECO:0000313" key="9">
    <source>
        <dbReference type="Proteomes" id="UP000616724"/>
    </source>
</evidence>
<evidence type="ECO:0000256" key="6">
    <source>
        <dbReference type="SAM" id="Phobius"/>
    </source>
</evidence>
<dbReference type="EMBL" id="BOOH01000001">
    <property type="protein sequence ID" value="GIH73633.1"/>
    <property type="molecule type" value="Genomic_DNA"/>
</dbReference>
<sequence>MTALRVLRIAAAAEAVSIAVLLANLLTVHAEAVTSAAGPLHGLAYVTVVAAASTARAATGVRRRALLPGVGGLLALRRLRSRPSSRTDRKDI</sequence>
<dbReference type="GO" id="GO:0005886">
    <property type="term" value="C:plasma membrane"/>
    <property type="evidence" value="ECO:0007669"/>
    <property type="project" value="UniProtKB-SubCell"/>
</dbReference>
<evidence type="ECO:0000313" key="8">
    <source>
        <dbReference type="EMBL" id="GIH73633.1"/>
    </source>
</evidence>
<reference evidence="8 9" key="1">
    <citation type="submission" date="2021-01" db="EMBL/GenBank/DDBJ databases">
        <title>Whole genome shotgun sequence of Planobispora longispora NBRC 13918.</title>
        <authorList>
            <person name="Komaki H."/>
            <person name="Tamura T."/>
        </authorList>
    </citation>
    <scope>NUCLEOTIDE SEQUENCE [LARGE SCALE GENOMIC DNA]</scope>
    <source>
        <strain evidence="8 9">NBRC 13918</strain>
    </source>
</reference>
<name>A0A8J3RJU9_9ACTN</name>
<evidence type="ECO:0000259" key="7">
    <source>
        <dbReference type="Pfam" id="PF12823"/>
    </source>
</evidence>
<keyword evidence="9" id="KW-1185">Reference proteome</keyword>
<comment type="caution">
    <text evidence="8">The sequence shown here is derived from an EMBL/GenBank/DDBJ whole genome shotgun (WGS) entry which is preliminary data.</text>
</comment>
<dbReference type="InterPro" id="IPR023845">
    <property type="entry name" value="DUF3817_TM"/>
</dbReference>
<keyword evidence="2" id="KW-1003">Cell membrane</keyword>
<accession>A0A8J3RJU9</accession>
<keyword evidence="3 6" id="KW-0812">Transmembrane</keyword>
<evidence type="ECO:0000256" key="4">
    <source>
        <dbReference type="ARBA" id="ARBA00022989"/>
    </source>
</evidence>
<dbReference type="AlphaFoldDB" id="A0A8J3RJU9"/>
<gene>
    <name evidence="8" type="ORF">Plo01_00620</name>
</gene>
<dbReference type="RefSeq" id="WP_203888390.1">
    <property type="nucleotide sequence ID" value="NZ_BOOH01000001.1"/>
</dbReference>
<proteinExistence type="predicted"/>
<keyword evidence="5 6" id="KW-0472">Membrane</keyword>